<name>A0ABQ2L9J5_9BACL</name>
<keyword evidence="2" id="KW-1185">Reference proteome</keyword>
<evidence type="ECO:0000313" key="2">
    <source>
        <dbReference type="Proteomes" id="UP000606653"/>
    </source>
</evidence>
<evidence type="ECO:0000313" key="1">
    <source>
        <dbReference type="EMBL" id="GGO07730.1"/>
    </source>
</evidence>
<dbReference type="EMBL" id="BMLN01000014">
    <property type="protein sequence ID" value="GGO07730.1"/>
    <property type="molecule type" value="Genomic_DNA"/>
</dbReference>
<comment type="caution">
    <text evidence="1">The sequence shown here is derived from an EMBL/GenBank/DDBJ whole genome shotgun (WGS) entry which is preliminary data.</text>
</comment>
<accession>A0ABQ2L9J5</accession>
<organism evidence="1 2">
    <name type="scientific">Saccharibacillus kuerlensis</name>
    <dbReference type="NCBI Taxonomy" id="459527"/>
    <lineage>
        <taxon>Bacteria</taxon>
        <taxon>Bacillati</taxon>
        <taxon>Bacillota</taxon>
        <taxon>Bacilli</taxon>
        <taxon>Bacillales</taxon>
        <taxon>Paenibacillaceae</taxon>
        <taxon>Saccharibacillus</taxon>
    </lineage>
</organism>
<proteinExistence type="predicted"/>
<sequence length="182" mass="20103">MLTIMMLLTGMLSSLSNQDYSPSYAATVPHVMGASSIYHAAYAQTLPEQVQTPIYPAKSGFETLNGLTLQSRIEDANKLYGEPFERVPAYMAGEEHRYDGLSVGAYEDWIYYVSVPAEAGVFNLNGHELPMEIREIRARLGEPDFTADDGFGYEHQGQALKIFVDSSSGKVRSVELFDSTSV</sequence>
<dbReference type="RefSeq" id="WP_018978253.1">
    <property type="nucleotide sequence ID" value="NZ_BMLN01000014.1"/>
</dbReference>
<dbReference type="Proteomes" id="UP000606653">
    <property type="component" value="Unassembled WGS sequence"/>
</dbReference>
<protein>
    <submittedName>
        <fullName evidence="1">Uncharacterized protein</fullName>
    </submittedName>
</protein>
<reference evidence="2" key="1">
    <citation type="journal article" date="2019" name="Int. J. Syst. Evol. Microbiol.">
        <title>The Global Catalogue of Microorganisms (GCM) 10K type strain sequencing project: providing services to taxonomists for standard genome sequencing and annotation.</title>
        <authorList>
            <consortium name="The Broad Institute Genomics Platform"/>
            <consortium name="The Broad Institute Genome Sequencing Center for Infectious Disease"/>
            <person name="Wu L."/>
            <person name="Ma J."/>
        </authorList>
    </citation>
    <scope>NUCLEOTIDE SEQUENCE [LARGE SCALE GENOMIC DNA]</scope>
    <source>
        <strain evidence="2">CGMCC 1.6964</strain>
    </source>
</reference>
<gene>
    <name evidence="1" type="ORF">GCM10010969_36440</name>
</gene>